<sequence length="217" mass="23256">MERRGLIACSSTALATAIAGCLSDETAETGDGSTGADSRDSVSTFEPIVTDLRHPEPQGVSVDDEVVGTGQQHEFSATVENTGIAGDIEVTLVLLEDRELSIWSPFADESGTYERFFSEGERRTESFTVEQDGQYEGFGFRLLPAEAEVDVRNDGEGGEAEVRLLQRGGLGDGVVLESKTITVSPETTQTVPFNIDASFTLEEGIDDIQIDAEARVA</sequence>
<dbReference type="OrthoDB" id="350543at2157"/>
<evidence type="ECO:0000313" key="1">
    <source>
        <dbReference type="EMBL" id="SFI82683.1"/>
    </source>
</evidence>
<accession>A0A1I3LD46</accession>
<dbReference type="PROSITE" id="PS51257">
    <property type="entry name" value="PROKAR_LIPOPROTEIN"/>
    <property type="match status" value="1"/>
</dbReference>
<proteinExistence type="predicted"/>
<gene>
    <name evidence="1" type="ORF">SAMN05443661_106111</name>
</gene>
<dbReference type="RefSeq" id="WP_015233217.1">
    <property type="nucleotide sequence ID" value="NZ_FORO01000006.1"/>
</dbReference>
<organism evidence="1 2">
    <name type="scientific">Natronobacterium gregoryi</name>
    <dbReference type="NCBI Taxonomy" id="44930"/>
    <lineage>
        <taxon>Archaea</taxon>
        <taxon>Methanobacteriati</taxon>
        <taxon>Methanobacteriota</taxon>
        <taxon>Stenosarchaea group</taxon>
        <taxon>Halobacteria</taxon>
        <taxon>Halobacteriales</taxon>
        <taxon>Natrialbaceae</taxon>
        <taxon>Natronobacterium</taxon>
    </lineage>
</organism>
<dbReference type="Proteomes" id="UP000182829">
    <property type="component" value="Unassembled WGS sequence"/>
</dbReference>
<reference evidence="1 2" key="1">
    <citation type="submission" date="2016-10" db="EMBL/GenBank/DDBJ databases">
        <authorList>
            <person name="de Groot N.N."/>
        </authorList>
    </citation>
    <scope>NUCLEOTIDE SEQUENCE [LARGE SCALE GENOMIC DNA]</scope>
    <source>
        <strain evidence="1 2">SP2</strain>
    </source>
</reference>
<dbReference type="AlphaFoldDB" id="A0A1I3LD46"/>
<name>A0A1I3LD46_9EURY</name>
<dbReference type="GeneID" id="14207438"/>
<dbReference type="EMBL" id="FORO01000006">
    <property type="protein sequence ID" value="SFI82683.1"/>
    <property type="molecule type" value="Genomic_DNA"/>
</dbReference>
<protein>
    <submittedName>
        <fullName evidence="1">Uncharacterized protein</fullName>
    </submittedName>
</protein>
<evidence type="ECO:0000313" key="2">
    <source>
        <dbReference type="Proteomes" id="UP000182829"/>
    </source>
</evidence>